<organism evidence="1">
    <name type="scientific">Lepeophtheirus salmonis</name>
    <name type="common">Salmon louse</name>
    <name type="synonym">Caligus salmonis</name>
    <dbReference type="NCBI Taxonomy" id="72036"/>
    <lineage>
        <taxon>Eukaryota</taxon>
        <taxon>Metazoa</taxon>
        <taxon>Ecdysozoa</taxon>
        <taxon>Arthropoda</taxon>
        <taxon>Crustacea</taxon>
        <taxon>Multicrustacea</taxon>
        <taxon>Hexanauplia</taxon>
        <taxon>Copepoda</taxon>
        <taxon>Siphonostomatoida</taxon>
        <taxon>Caligidae</taxon>
        <taxon>Lepeophtheirus</taxon>
    </lineage>
</organism>
<proteinExistence type="predicted"/>
<name>A0A0K2URY4_LEPSM</name>
<dbReference type="AlphaFoldDB" id="A0A0K2URY4"/>
<evidence type="ECO:0000313" key="1">
    <source>
        <dbReference type="EMBL" id="CDW41018.1"/>
    </source>
</evidence>
<dbReference type="EMBL" id="HACA01023657">
    <property type="protein sequence ID" value="CDW41018.1"/>
    <property type="molecule type" value="Transcribed_RNA"/>
</dbReference>
<sequence length="36" mass="4472">MCKWYYSNESINYSGKKRLPLHILIDVYIYFIHSYL</sequence>
<accession>A0A0K2URY4</accession>
<protein>
    <submittedName>
        <fullName evidence="1">Uncharacterized protein</fullName>
    </submittedName>
</protein>
<reference evidence="1" key="1">
    <citation type="submission" date="2014-05" db="EMBL/GenBank/DDBJ databases">
        <authorList>
            <person name="Chronopoulou M."/>
        </authorList>
    </citation>
    <scope>NUCLEOTIDE SEQUENCE</scope>
    <source>
        <tissue evidence="1">Whole organism</tissue>
    </source>
</reference>